<keyword evidence="7" id="KW-1185">Reference proteome</keyword>
<organism evidence="6 7">
    <name type="scientific">Mycolicibacter engbaekii</name>
    <dbReference type="NCBI Taxonomy" id="188915"/>
    <lineage>
        <taxon>Bacteria</taxon>
        <taxon>Bacillati</taxon>
        <taxon>Actinomycetota</taxon>
        <taxon>Actinomycetes</taxon>
        <taxon>Mycobacteriales</taxon>
        <taxon>Mycobacteriaceae</taxon>
        <taxon>Mycolicibacter</taxon>
    </lineage>
</organism>
<evidence type="ECO:0000256" key="2">
    <source>
        <dbReference type="ARBA" id="ARBA00022670"/>
    </source>
</evidence>
<dbReference type="Pfam" id="PF00877">
    <property type="entry name" value="NLPC_P60"/>
    <property type="match status" value="1"/>
</dbReference>
<protein>
    <recommendedName>
        <fullName evidence="5">NlpC/P60 domain-containing protein</fullName>
    </recommendedName>
</protein>
<dbReference type="PROSITE" id="PS51935">
    <property type="entry name" value="NLPC_P60"/>
    <property type="match status" value="1"/>
</dbReference>
<dbReference type="Proteomes" id="UP000193465">
    <property type="component" value="Unassembled WGS sequence"/>
</dbReference>
<dbReference type="InterPro" id="IPR038765">
    <property type="entry name" value="Papain-like_cys_pep_sf"/>
</dbReference>
<evidence type="ECO:0000259" key="5">
    <source>
        <dbReference type="PROSITE" id="PS51935"/>
    </source>
</evidence>
<proteinExistence type="inferred from homology"/>
<dbReference type="EMBL" id="LQOT01000047">
    <property type="protein sequence ID" value="ORV44628.1"/>
    <property type="molecule type" value="Genomic_DNA"/>
</dbReference>
<dbReference type="Gene3D" id="3.90.1720.10">
    <property type="entry name" value="endopeptidase domain like (from Nostoc punctiforme)"/>
    <property type="match status" value="1"/>
</dbReference>
<keyword evidence="3" id="KW-0378">Hydrolase</keyword>
<dbReference type="SUPFAM" id="SSF54001">
    <property type="entry name" value="Cysteine proteinases"/>
    <property type="match status" value="1"/>
</dbReference>
<dbReference type="PANTHER" id="PTHR47359:SF3">
    <property type="entry name" value="NLP_P60 DOMAIN-CONTAINING PROTEIN-RELATED"/>
    <property type="match status" value="1"/>
</dbReference>
<sequence>MTVDDTEFELLARAHKLFAGSPGPVSLEAGLDRYAHALERNAGLDTGMGHDRYRTAVLAQRIRLLDNVNTDARAATLLGAAIADHSQARQLTGGVLAAAQADSPVVADTALAHREAMRRRAARLRAQHAHVVSARRRARTHRARLRRLRYRGARRRLAGLDRMHLPPGRAGLAVRAALSRLGRPYVWGATGPDRFDCSGLTQWAYRQAGLPLSRTTYTQICEGIPVTRSQIRPGDLVFPSTGHVQLAIGGGRVIEAPHAGATVQISPLGAHVAIRRLVP</sequence>
<evidence type="ECO:0000256" key="4">
    <source>
        <dbReference type="ARBA" id="ARBA00022807"/>
    </source>
</evidence>
<evidence type="ECO:0000313" key="6">
    <source>
        <dbReference type="EMBL" id="ORV44628.1"/>
    </source>
</evidence>
<feature type="domain" description="NlpC/P60" evidence="5">
    <location>
        <begin position="167"/>
        <end position="279"/>
    </location>
</feature>
<keyword evidence="4" id="KW-0788">Thiol protease</keyword>
<reference evidence="6 7" key="1">
    <citation type="submission" date="2016-01" db="EMBL/GenBank/DDBJ databases">
        <title>The new phylogeny of the genus Mycobacterium.</title>
        <authorList>
            <person name="Tarcisio F."/>
            <person name="Conor M."/>
            <person name="Antonella G."/>
            <person name="Elisabetta G."/>
            <person name="Giulia F.S."/>
            <person name="Sara T."/>
            <person name="Anna F."/>
            <person name="Clotilde B."/>
            <person name="Roberto B."/>
            <person name="Veronica D.S."/>
            <person name="Fabio R."/>
            <person name="Monica P."/>
            <person name="Olivier J."/>
            <person name="Enrico T."/>
            <person name="Nicola S."/>
        </authorList>
    </citation>
    <scope>NUCLEOTIDE SEQUENCE [LARGE SCALE GENOMIC DNA]</scope>
    <source>
        <strain evidence="6 7">ATCC 27353</strain>
    </source>
</reference>
<evidence type="ECO:0000313" key="7">
    <source>
        <dbReference type="Proteomes" id="UP000193465"/>
    </source>
</evidence>
<dbReference type="STRING" id="188915.AWC02_14845"/>
<evidence type="ECO:0000256" key="1">
    <source>
        <dbReference type="ARBA" id="ARBA00007074"/>
    </source>
</evidence>
<dbReference type="PANTHER" id="PTHR47359">
    <property type="entry name" value="PEPTIDOGLYCAN DL-ENDOPEPTIDASE CWLO"/>
    <property type="match status" value="1"/>
</dbReference>
<keyword evidence="2" id="KW-0645">Protease</keyword>
<evidence type="ECO:0000256" key="3">
    <source>
        <dbReference type="ARBA" id="ARBA00022801"/>
    </source>
</evidence>
<gene>
    <name evidence="6" type="ORF">AWC02_14845</name>
</gene>
<comment type="caution">
    <text evidence="6">The sequence shown here is derived from an EMBL/GenBank/DDBJ whole genome shotgun (WGS) entry which is preliminary data.</text>
</comment>
<name>A0A1X1TJD6_9MYCO</name>
<dbReference type="AlphaFoldDB" id="A0A1X1TJD6"/>
<dbReference type="InterPro" id="IPR051794">
    <property type="entry name" value="PG_Endopeptidase_C40"/>
</dbReference>
<comment type="similarity">
    <text evidence="1">Belongs to the peptidase C40 family.</text>
</comment>
<dbReference type="GO" id="GO:0008234">
    <property type="term" value="F:cysteine-type peptidase activity"/>
    <property type="evidence" value="ECO:0007669"/>
    <property type="project" value="UniProtKB-KW"/>
</dbReference>
<dbReference type="GO" id="GO:0006508">
    <property type="term" value="P:proteolysis"/>
    <property type="evidence" value="ECO:0007669"/>
    <property type="project" value="UniProtKB-KW"/>
</dbReference>
<accession>A0A1X1TJD6</accession>
<dbReference type="InterPro" id="IPR000064">
    <property type="entry name" value="NLP_P60_dom"/>
</dbReference>